<keyword evidence="6" id="KW-1185">Reference proteome</keyword>
<dbReference type="InterPro" id="IPR050426">
    <property type="entry name" value="Glycosyltransferase_28"/>
</dbReference>
<evidence type="ECO:0000259" key="4">
    <source>
        <dbReference type="Pfam" id="PF06722"/>
    </source>
</evidence>
<name>A0A2J6PMN2_9HELO</name>
<feature type="compositionally biased region" description="Basic residues" evidence="2">
    <location>
        <begin position="629"/>
        <end position="646"/>
    </location>
</feature>
<dbReference type="Proteomes" id="UP000235672">
    <property type="component" value="Unassembled WGS sequence"/>
</dbReference>
<dbReference type="InterPro" id="IPR004276">
    <property type="entry name" value="GlycoTrans_28_N"/>
</dbReference>
<dbReference type="Pfam" id="PF06722">
    <property type="entry name" value="EryCIII-like_C"/>
    <property type="match status" value="1"/>
</dbReference>
<dbReference type="PANTHER" id="PTHR48050:SF13">
    <property type="entry name" value="STEROL 3-BETA-GLUCOSYLTRANSFERASE UGT80A2"/>
    <property type="match status" value="1"/>
</dbReference>
<dbReference type="STRING" id="1745343.A0A2J6PMN2"/>
<dbReference type="Gene3D" id="3.40.50.2000">
    <property type="entry name" value="Glycogen Phosphorylase B"/>
    <property type="match status" value="2"/>
</dbReference>
<evidence type="ECO:0000256" key="1">
    <source>
        <dbReference type="ARBA" id="ARBA00022679"/>
    </source>
</evidence>
<keyword evidence="1 5" id="KW-0808">Transferase</keyword>
<organism evidence="5 6">
    <name type="scientific">Hyaloscypha hepaticicola</name>
    <dbReference type="NCBI Taxonomy" id="2082293"/>
    <lineage>
        <taxon>Eukaryota</taxon>
        <taxon>Fungi</taxon>
        <taxon>Dikarya</taxon>
        <taxon>Ascomycota</taxon>
        <taxon>Pezizomycotina</taxon>
        <taxon>Leotiomycetes</taxon>
        <taxon>Helotiales</taxon>
        <taxon>Hyaloscyphaceae</taxon>
        <taxon>Hyaloscypha</taxon>
    </lineage>
</organism>
<gene>
    <name evidence="5" type="ORF">NA56DRAFT_693532</name>
</gene>
<sequence>MKGPLDLQSQPGNTTQAAASIQLGNVRGLDDAFDNSDISSTAESPNNTNEFKTFQNGFETKATIGDDGRLDINIHQWSNQLPSLLAPSFVDQQIILNDQNADDTASGSESICPRLNIVMQVVGSRGDVQPFLALGKVLKEKYGHRIRLATHPIFQDFVEENGLEFFSLGGDPVALMAFMVKNPNFLPSMEAIRSGDATRQRRQMFEIFKGCWRSCIETGDGLVGISRTAINTTPFVADAIIANPPSFAHIHCAERLGIPLHLMFTMPWTPTRDFPHPLARIASSNADPGLTNFVSYALVRMMIWQELGGLINQFRKKALGLDPICISGFCYLPVASTYTPSAELLAFLDSGPPPIYVGFGSIVVSNPTALTDLVLDAVLKAGVRAIISRGWGGFAANDRKLRDGVFVVEDIPHDWLFKKVSCVVHHGGAGTTAAGISSGIPTVIVPFFGDQPFWGMVVAKAGAGPPPIPFKDLTSDALSAGIISALQLEVLRKEKHLSFYDLQRYRPKEYDLEDGPWDPISGGASALLGTLASLVIGAAAVPTEIIRALKVKATDERGSHESQECSSAAELTAKHQIPKTFATVPSAHALSSSQARQLIPSSATRSSSREVLNNSTDNGKKSSDLELKGKRRTQSKRRWFQRHRKSSTQPSSEFAGPELESCFIAASEPSTCPFSEPGPPNQNENTETLSTSHKECQFASKFALEKVTGRRNSAGQVIVSSLKFPMDFALHVAKGFHNAPRLYGDKTVRPLRKIDGFATGIEASGREFVFGFYDGVSGVVTQPIRGAAEHGVVGFVGGLGRGAGGLVLKPLAALFGLAGYTLYGAYKEIQKHFVAGPNCVHLARTVQGFEELKAVSEAVRREILQR</sequence>
<dbReference type="GO" id="GO:0005975">
    <property type="term" value="P:carbohydrate metabolic process"/>
    <property type="evidence" value="ECO:0007669"/>
    <property type="project" value="InterPro"/>
</dbReference>
<dbReference type="InterPro" id="IPR002213">
    <property type="entry name" value="UDP_glucos_trans"/>
</dbReference>
<dbReference type="FunFam" id="3.40.50.2000:FF:000268">
    <property type="entry name" value="Glycosyltransferase family 1 protein"/>
    <property type="match status" value="1"/>
</dbReference>
<dbReference type="FunFam" id="3.40.50.2000:FF:000009">
    <property type="entry name" value="Sterol 3-beta-glucosyltransferase UGT80A2"/>
    <property type="match status" value="1"/>
</dbReference>
<dbReference type="OrthoDB" id="5835829at2759"/>
<dbReference type="SUPFAM" id="SSF53756">
    <property type="entry name" value="UDP-Glycosyltransferase/glycogen phosphorylase"/>
    <property type="match status" value="1"/>
</dbReference>
<accession>A0A2J6PMN2</accession>
<dbReference type="GO" id="GO:0016906">
    <property type="term" value="F:sterol 3-beta-glucosyltransferase activity"/>
    <property type="evidence" value="ECO:0007669"/>
    <property type="project" value="UniProtKB-ARBA"/>
</dbReference>
<feature type="compositionally biased region" description="Polar residues" evidence="2">
    <location>
        <begin position="591"/>
        <end position="617"/>
    </location>
</feature>
<dbReference type="CDD" id="cd03784">
    <property type="entry name" value="GT1_Gtf-like"/>
    <property type="match status" value="1"/>
</dbReference>
<dbReference type="InterPro" id="IPR010610">
    <property type="entry name" value="EryCIII-like_C"/>
</dbReference>
<proteinExistence type="predicted"/>
<feature type="compositionally biased region" description="Basic and acidic residues" evidence="2">
    <location>
        <begin position="618"/>
        <end position="628"/>
    </location>
</feature>
<evidence type="ECO:0000313" key="5">
    <source>
        <dbReference type="EMBL" id="PMD15273.1"/>
    </source>
</evidence>
<dbReference type="PANTHER" id="PTHR48050">
    <property type="entry name" value="STEROL 3-BETA-GLUCOSYLTRANSFERASE"/>
    <property type="match status" value="1"/>
</dbReference>
<reference evidence="5 6" key="1">
    <citation type="submission" date="2016-05" db="EMBL/GenBank/DDBJ databases">
        <title>A degradative enzymes factory behind the ericoid mycorrhizal symbiosis.</title>
        <authorList>
            <consortium name="DOE Joint Genome Institute"/>
            <person name="Martino E."/>
            <person name="Morin E."/>
            <person name="Grelet G."/>
            <person name="Kuo A."/>
            <person name="Kohler A."/>
            <person name="Daghino S."/>
            <person name="Barry K."/>
            <person name="Choi C."/>
            <person name="Cichocki N."/>
            <person name="Clum A."/>
            <person name="Copeland A."/>
            <person name="Hainaut M."/>
            <person name="Haridas S."/>
            <person name="Labutti K."/>
            <person name="Lindquist E."/>
            <person name="Lipzen A."/>
            <person name="Khouja H.-R."/>
            <person name="Murat C."/>
            <person name="Ohm R."/>
            <person name="Olson A."/>
            <person name="Spatafora J."/>
            <person name="Veneault-Fourrey C."/>
            <person name="Henrissat B."/>
            <person name="Grigoriev I."/>
            <person name="Martin F."/>
            <person name="Perotto S."/>
        </authorList>
    </citation>
    <scope>NUCLEOTIDE SEQUENCE [LARGE SCALE GENOMIC DNA]</scope>
    <source>
        <strain evidence="5 6">UAMH 7357</strain>
    </source>
</reference>
<protein>
    <submittedName>
        <fullName evidence="5">Glycosyltransferase family 1 protein</fullName>
    </submittedName>
</protein>
<evidence type="ECO:0000256" key="2">
    <source>
        <dbReference type="SAM" id="MobiDB-lite"/>
    </source>
</evidence>
<evidence type="ECO:0000259" key="3">
    <source>
        <dbReference type="Pfam" id="PF03033"/>
    </source>
</evidence>
<dbReference type="Pfam" id="PF03033">
    <property type="entry name" value="Glyco_transf_28"/>
    <property type="match status" value="1"/>
</dbReference>
<dbReference type="EMBL" id="KZ613515">
    <property type="protein sequence ID" value="PMD15273.1"/>
    <property type="molecule type" value="Genomic_DNA"/>
</dbReference>
<dbReference type="AlphaFoldDB" id="A0A2J6PMN2"/>
<evidence type="ECO:0000313" key="6">
    <source>
        <dbReference type="Proteomes" id="UP000235672"/>
    </source>
</evidence>
<feature type="domain" description="Erythromycin biosynthesis protein CIII-like C-terminal" evidence="4">
    <location>
        <begin position="399"/>
        <end position="484"/>
    </location>
</feature>
<feature type="region of interest" description="Disordered" evidence="2">
    <location>
        <begin position="591"/>
        <end position="655"/>
    </location>
</feature>
<feature type="domain" description="Glycosyltransferase family 28 N-terminal" evidence="3">
    <location>
        <begin position="117"/>
        <end position="272"/>
    </location>
</feature>